<evidence type="ECO:0000256" key="1">
    <source>
        <dbReference type="SAM" id="MobiDB-lite"/>
    </source>
</evidence>
<evidence type="ECO:0000313" key="3">
    <source>
        <dbReference type="EMBL" id="TWU57483.1"/>
    </source>
</evidence>
<dbReference type="CDD" id="cd00060">
    <property type="entry name" value="FHA"/>
    <property type="match status" value="1"/>
</dbReference>
<dbReference type="Proteomes" id="UP000317977">
    <property type="component" value="Unassembled WGS sequence"/>
</dbReference>
<dbReference type="OrthoDB" id="283378at2"/>
<dbReference type="Gene3D" id="2.60.200.20">
    <property type="match status" value="1"/>
</dbReference>
<dbReference type="PROSITE" id="PS50006">
    <property type="entry name" value="FHA_DOMAIN"/>
    <property type="match status" value="1"/>
</dbReference>
<keyword evidence="4" id="KW-1185">Reference proteome</keyword>
<dbReference type="Pfam" id="PF00498">
    <property type="entry name" value="FHA"/>
    <property type="match status" value="1"/>
</dbReference>
<comment type="caution">
    <text evidence="3">The sequence shown here is derived from an EMBL/GenBank/DDBJ whole genome shotgun (WGS) entry which is preliminary data.</text>
</comment>
<dbReference type="SUPFAM" id="SSF49879">
    <property type="entry name" value="SMAD/FHA domain"/>
    <property type="match status" value="1"/>
</dbReference>
<organism evidence="3 4">
    <name type="scientific">Rubripirellula reticaptiva</name>
    <dbReference type="NCBI Taxonomy" id="2528013"/>
    <lineage>
        <taxon>Bacteria</taxon>
        <taxon>Pseudomonadati</taxon>
        <taxon>Planctomycetota</taxon>
        <taxon>Planctomycetia</taxon>
        <taxon>Pirellulales</taxon>
        <taxon>Pirellulaceae</taxon>
        <taxon>Rubripirellula</taxon>
    </lineage>
</organism>
<dbReference type="EMBL" id="SJPX01000001">
    <property type="protein sequence ID" value="TWU57483.1"/>
    <property type="molecule type" value="Genomic_DNA"/>
</dbReference>
<reference evidence="3 4" key="1">
    <citation type="submission" date="2019-02" db="EMBL/GenBank/DDBJ databases">
        <title>Deep-cultivation of Planctomycetes and their phenomic and genomic characterization uncovers novel biology.</title>
        <authorList>
            <person name="Wiegand S."/>
            <person name="Jogler M."/>
            <person name="Boedeker C."/>
            <person name="Pinto D."/>
            <person name="Vollmers J."/>
            <person name="Rivas-Marin E."/>
            <person name="Kohn T."/>
            <person name="Peeters S.H."/>
            <person name="Heuer A."/>
            <person name="Rast P."/>
            <person name="Oberbeckmann S."/>
            <person name="Bunk B."/>
            <person name="Jeske O."/>
            <person name="Meyerdierks A."/>
            <person name="Storesund J.E."/>
            <person name="Kallscheuer N."/>
            <person name="Luecker S."/>
            <person name="Lage O.M."/>
            <person name="Pohl T."/>
            <person name="Merkel B.J."/>
            <person name="Hornburger P."/>
            <person name="Mueller R.-W."/>
            <person name="Bruemmer F."/>
            <person name="Labrenz M."/>
            <person name="Spormann A.M."/>
            <person name="Op Den Camp H."/>
            <person name="Overmann J."/>
            <person name="Amann R."/>
            <person name="Jetten M.S.M."/>
            <person name="Mascher T."/>
            <person name="Medema M.H."/>
            <person name="Devos D.P."/>
            <person name="Kaster A.-K."/>
            <person name="Ovreas L."/>
            <person name="Rohde M."/>
            <person name="Galperin M.Y."/>
            <person name="Jogler C."/>
        </authorList>
    </citation>
    <scope>NUCLEOTIDE SEQUENCE [LARGE SCALE GENOMIC DNA]</scope>
    <source>
        <strain evidence="3 4">Poly59</strain>
    </source>
</reference>
<dbReference type="AlphaFoldDB" id="A0A5C6F700"/>
<dbReference type="InterPro" id="IPR000253">
    <property type="entry name" value="FHA_dom"/>
</dbReference>
<gene>
    <name evidence="3" type="ORF">Poly59_03900</name>
</gene>
<dbReference type="RefSeq" id="WP_146532380.1">
    <property type="nucleotide sequence ID" value="NZ_SJPX01000001.1"/>
</dbReference>
<protein>
    <submittedName>
        <fullName evidence="3">FHA domain protein</fullName>
    </submittedName>
</protein>
<feature type="domain" description="FHA" evidence="2">
    <location>
        <begin position="24"/>
        <end position="73"/>
    </location>
</feature>
<sequence>MQVKLKVLTGSHEGKEIAVSSEKFLVGRSEVCQLRPKSESVSRKHCIIVLKDNRVLVQDLKSRNGTFVNDKRLPVDKAKVLKGGDELRIGKLLFEVVIEHGLQAVKKPEVSGVGDAAARTVEAGSHDSRFEAVDVNDWLDEADQIDRVRKLSDPETRQFRLDTGSSDTGGDSKNDSDTDNSDLSVSESTASEKPKRPDKKDKKAPGKLPADMKKAMTENSRDAADNALKRFFSGR</sequence>
<evidence type="ECO:0000259" key="2">
    <source>
        <dbReference type="PROSITE" id="PS50006"/>
    </source>
</evidence>
<dbReference type="InterPro" id="IPR050923">
    <property type="entry name" value="Cell_Proc_Reg/RNA_Proc"/>
</dbReference>
<evidence type="ECO:0000313" key="4">
    <source>
        <dbReference type="Proteomes" id="UP000317977"/>
    </source>
</evidence>
<feature type="compositionally biased region" description="Basic and acidic residues" evidence="1">
    <location>
        <begin position="190"/>
        <end position="228"/>
    </location>
</feature>
<name>A0A5C6F700_9BACT</name>
<dbReference type="SMART" id="SM00240">
    <property type="entry name" value="FHA"/>
    <property type="match status" value="1"/>
</dbReference>
<feature type="region of interest" description="Disordered" evidence="1">
    <location>
        <begin position="151"/>
        <end position="235"/>
    </location>
</feature>
<proteinExistence type="predicted"/>
<dbReference type="InterPro" id="IPR008984">
    <property type="entry name" value="SMAD_FHA_dom_sf"/>
</dbReference>
<feature type="compositionally biased region" description="Basic and acidic residues" evidence="1">
    <location>
        <begin position="151"/>
        <end position="160"/>
    </location>
</feature>
<dbReference type="PANTHER" id="PTHR23308">
    <property type="entry name" value="NUCLEAR INHIBITOR OF PROTEIN PHOSPHATASE-1"/>
    <property type="match status" value="1"/>
</dbReference>
<accession>A0A5C6F700</accession>